<dbReference type="GO" id="GO:0043418">
    <property type="term" value="P:homocysteine catabolic process"/>
    <property type="evidence" value="ECO:0007669"/>
    <property type="project" value="TreeGrafter"/>
</dbReference>
<dbReference type="PROSITE" id="PS00139">
    <property type="entry name" value="THIOL_PROTEASE_CYS"/>
    <property type="match status" value="1"/>
</dbReference>
<dbReference type="InterPro" id="IPR038765">
    <property type="entry name" value="Papain-like_cys_pep_sf"/>
</dbReference>
<dbReference type="AlphaFoldDB" id="A0A1J9Q7C6"/>
<evidence type="ECO:0000256" key="9">
    <source>
        <dbReference type="PIRNR" id="PIRNR005700"/>
    </source>
</evidence>
<evidence type="ECO:0000256" key="7">
    <source>
        <dbReference type="ARBA" id="ARBA00025347"/>
    </source>
</evidence>
<dbReference type="PIRSF" id="PIRSF005700">
    <property type="entry name" value="PepC"/>
    <property type="match status" value="1"/>
</dbReference>
<keyword evidence="6 9" id="KW-0788">Thiol protease</keyword>
<evidence type="ECO:0000256" key="4">
    <source>
        <dbReference type="ARBA" id="ARBA00022670"/>
    </source>
</evidence>
<dbReference type="GO" id="GO:0004197">
    <property type="term" value="F:cysteine-type endopeptidase activity"/>
    <property type="evidence" value="ECO:0007669"/>
    <property type="project" value="UniProtKB-EC"/>
</dbReference>
<evidence type="ECO:0000313" key="13">
    <source>
        <dbReference type="Proteomes" id="UP000242791"/>
    </source>
</evidence>
<dbReference type="Gene3D" id="3.90.70.10">
    <property type="entry name" value="Cysteine proteinases"/>
    <property type="match status" value="1"/>
</dbReference>
<sequence>MGAGQSKEAVVAEAVDHEKQEIAEGMSKSDVSGRMQERLESDYVVVDEEPPAYSSSEREINLSILGTRPWKKQLLADPKNRLALYALSANNSPTTILANRAAKIADAQVFNIKIPLEGTPIANQYSSGSCWLFASTNVFRVALMKLYNLKSFELSQAYLFFWDKMEKANWFLEHTIDTAGEPLDGRLVQSLMSSPMSDGGQWDMITNLVGKYGLVPKELCPDSYNAKNSSFLGKLVTTKLREDALVLRKMATSEDPSVRASIGGAKKKFLQEIHSILTILLGAAPYPQQRFHWVYYDANGKFHKLTTTPLEYASSLSSSEGLKACEGTDVNELFSLVNDPRNPYERLLTVDRLGNIVGGRPVTYVNVNMETMKAAAIAMLKAGIPVLFGSDVGKYSNSSSGIMDTALYDYSLAFNVNLGMSKADRLRTGDSSMTHAMVLTAVHVGDDGKPVRWRVENSRGDDKGDRGWFVMTDKWMNEFVYQVVVDPRFVSQEVRDVLKQTPIKLPLWDPMGALA</sequence>
<feature type="region of interest" description="Disordered" evidence="11">
    <location>
        <begin position="1"/>
        <end position="35"/>
    </location>
</feature>
<dbReference type="VEuPathDB" id="FungiDB:ACJ73_09620"/>
<comment type="catalytic activity">
    <reaction evidence="1 9">
        <text>Inactivates bleomycin B2 (a cytotoxic glycometallopeptide) by hydrolysis of a carboxyamide bond of beta-aminoalanine, but also shows general aminopeptidase activity. The specificity varies somewhat with source, but amino acid arylamides of Met, Leu and Ala are preferred.</text>
        <dbReference type="EC" id="3.4.22.40"/>
    </reaction>
</comment>
<evidence type="ECO:0000256" key="10">
    <source>
        <dbReference type="PIRSR" id="PIRSR005700-1"/>
    </source>
</evidence>
<feature type="active site" evidence="10">
    <location>
        <position position="435"/>
    </location>
</feature>
<dbReference type="Proteomes" id="UP000242791">
    <property type="component" value="Unassembled WGS sequence"/>
</dbReference>
<keyword evidence="9" id="KW-0496">Mitochondrion</keyword>
<dbReference type="GO" id="GO:0006508">
    <property type="term" value="P:proteolysis"/>
    <property type="evidence" value="ECO:0007669"/>
    <property type="project" value="UniProtKB-KW"/>
</dbReference>
<comment type="function">
    <text evidence="7">The normal physiological role of the enzyme is unknown, but it is not essential for the viability of yeast cells. Has aminopeptidase activity, shortening substrate peptides sequentially by 1 amino acid. Has bleomycin hydrolase activity, which can protect the cell from the toxic effects of bleomycin. Has homocysteine-thiolactonase activity, protecting the cell against homocysteine toxicity. Acts as a repressor in the GAL4 regulatory system, but this does not require either the peptidase or nucleic acid-binding activities.</text>
</comment>
<protein>
    <recommendedName>
        <fullName evidence="3 9">Cysteine proteinase 1, mitochondrial</fullName>
        <ecNumber evidence="2 9">3.4.22.40</ecNumber>
    </recommendedName>
</protein>
<gene>
    <name evidence="12" type="ORF">ACJ73_09620</name>
</gene>
<evidence type="ECO:0000256" key="11">
    <source>
        <dbReference type="SAM" id="MobiDB-lite"/>
    </source>
</evidence>
<evidence type="ECO:0000256" key="6">
    <source>
        <dbReference type="ARBA" id="ARBA00022807"/>
    </source>
</evidence>
<dbReference type="PANTHER" id="PTHR10363">
    <property type="entry name" value="BLEOMYCIN HYDROLASE"/>
    <property type="match status" value="1"/>
</dbReference>
<comment type="subunit">
    <text evidence="8">Homohexamer. Binds to nucleic acids. Binds single-stranded DNA and RNA with higher affinity than double-stranded DNA.</text>
</comment>
<name>A0A1J9Q7C6_9EURO</name>
<keyword evidence="4 9" id="KW-0645">Protease</keyword>
<evidence type="ECO:0000256" key="3">
    <source>
        <dbReference type="ARBA" id="ARBA00016900"/>
    </source>
</evidence>
<dbReference type="CDD" id="cd00585">
    <property type="entry name" value="Peptidase_C1B"/>
    <property type="match status" value="1"/>
</dbReference>
<dbReference type="InterPro" id="IPR000169">
    <property type="entry name" value="Pept_cys_AS"/>
</dbReference>
<dbReference type="Pfam" id="PF03051">
    <property type="entry name" value="Peptidase_C1_2"/>
    <property type="match status" value="1"/>
</dbReference>
<proteinExistence type="inferred from homology"/>
<feature type="active site" evidence="10">
    <location>
        <position position="130"/>
    </location>
</feature>
<keyword evidence="9" id="KW-0963">Cytoplasm</keyword>
<dbReference type="OrthoDB" id="2666448at2759"/>
<comment type="function">
    <text evidence="9">Has aminopeptidase activity, shortening substrate peptides sequentially by 1 amino acid. Has bleomycin hydrolase activity, which can protect the cell from the toxic effects of bleomycin. Has homocysteine-thiolactonase activity, protecting the cell against homocysteine toxicity.</text>
</comment>
<dbReference type="InterPro" id="IPR004134">
    <property type="entry name" value="Peptidase_C1B"/>
</dbReference>
<evidence type="ECO:0000256" key="8">
    <source>
        <dbReference type="ARBA" id="ARBA00026080"/>
    </source>
</evidence>
<evidence type="ECO:0000256" key="2">
    <source>
        <dbReference type="ARBA" id="ARBA00012465"/>
    </source>
</evidence>
<evidence type="ECO:0000256" key="1">
    <source>
        <dbReference type="ARBA" id="ARBA00000423"/>
    </source>
</evidence>
<comment type="caution">
    <text evidence="12">The sequence shown here is derived from an EMBL/GenBank/DDBJ whole genome shotgun (WGS) entry which is preliminary data.</text>
</comment>
<keyword evidence="5 9" id="KW-0378">Hydrolase</keyword>
<dbReference type="GO" id="GO:0005739">
    <property type="term" value="C:mitochondrion"/>
    <property type="evidence" value="ECO:0007669"/>
    <property type="project" value="UniProtKB-SubCell"/>
</dbReference>
<keyword evidence="13" id="KW-1185">Reference proteome</keyword>
<dbReference type="EMBL" id="LGTZ01002819">
    <property type="protein sequence ID" value="OJD11061.1"/>
    <property type="molecule type" value="Genomic_DNA"/>
</dbReference>
<comment type="subcellular location">
    <subcellularLocation>
        <location evidence="9">Mitochondrion</location>
    </subcellularLocation>
    <subcellularLocation>
        <location evidence="9">Cytoplasm</location>
    </subcellularLocation>
</comment>
<dbReference type="SUPFAM" id="SSF54001">
    <property type="entry name" value="Cysteine proteinases"/>
    <property type="match status" value="1"/>
</dbReference>
<evidence type="ECO:0000313" key="12">
    <source>
        <dbReference type="EMBL" id="OJD11061.1"/>
    </source>
</evidence>
<accession>A0A1J9Q7C6</accession>
<comment type="similarity">
    <text evidence="9">Belongs to the peptidase C1 family.</text>
</comment>
<evidence type="ECO:0000256" key="5">
    <source>
        <dbReference type="ARBA" id="ARBA00022801"/>
    </source>
</evidence>
<feature type="active site" evidence="10">
    <location>
        <position position="457"/>
    </location>
</feature>
<dbReference type="GO" id="GO:0070005">
    <property type="term" value="F:cysteine-type aminopeptidase activity"/>
    <property type="evidence" value="ECO:0007669"/>
    <property type="project" value="InterPro"/>
</dbReference>
<organism evidence="12 13">
    <name type="scientific">Blastomyces percursus</name>
    <dbReference type="NCBI Taxonomy" id="1658174"/>
    <lineage>
        <taxon>Eukaryota</taxon>
        <taxon>Fungi</taxon>
        <taxon>Dikarya</taxon>
        <taxon>Ascomycota</taxon>
        <taxon>Pezizomycotina</taxon>
        <taxon>Eurotiomycetes</taxon>
        <taxon>Eurotiomycetidae</taxon>
        <taxon>Onygenales</taxon>
        <taxon>Ajellomycetaceae</taxon>
        <taxon>Blastomyces</taxon>
    </lineage>
</organism>
<reference evidence="12 13" key="1">
    <citation type="submission" date="2015-08" db="EMBL/GenBank/DDBJ databases">
        <title>Emmonsia species relationships and genome sequence.</title>
        <authorList>
            <person name="Cuomo C.A."/>
            <person name="Schwartz I.S."/>
            <person name="Kenyon C."/>
            <person name="De Hoog G.S."/>
            <person name="Govender N.P."/>
            <person name="Botha A."/>
            <person name="Moreno L."/>
            <person name="De Vries M."/>
            <person name="Munoz J.F."/>
            <person name="Stielow J.B."/>
        </authorList>
    </citation>
    <scope>NUCLEOTIDE SEQUENCE [LARGE SCALE GENOMIC DNA]</scope>
    <source>
        <strain evidence="12 13">EI222</strain>
    </source>
</reference>
<dbReference type="GO" id="GO:0009636">
    <property type="term" value="P:response to toxic substance"/>
    <property type="evidence" value="ECO:0007669"/>
    <property type="project" value="TreeGrafter"/>
</dbReference>
<dbReference type="EC" id="3.4.22.40" evidence="2 9"/>
<dbReference type="STRING" id="1658174.A0A1J9Q7C6"/>
<dbReference type="PANTHER" id="PTHR10363:SF2">
    <property type="entry name" value="BLEOMYCIN HYDROLASE"/>
    <property type="match status" value="1"/>
</dbReference>